<organism evidence="2 3">
    <name type="scientific">Prymnesium parvum</name>
    <name type="common">Toxic golden alga</name>
    <dbReference type="NCBI Taxonomy" id="97485"/>
    <lineage>
        <taxon>Eukaryota</taxon>
        <taxon>Haptista</taxon>
        <taxon>Haptophyta</taxon>
        <taxon>Prymnesiophyceae</taxon>
        <taxon>Prymnesiales</taxon>
        <taxon>Prymnesiaceae</taxon>
        <taxon>Prymnesium</taxon>
    </lineage>
</organism>
<dbReference type="AlphaFoldDB" id="A0AB34K1R2"/>
<evidence type="ECO:0000313" key="3">
    <source>
        <dbReference type="Proteomes" id="UP001515480"/>
    </source>
</evidence>
<protein>
    <submittedName>
        <fullName evidence="2">Uncharacterized protein</fullName>
    </submittedName>
</protein>
<proteinExistence type="predicted"/>
<keyword evidence="3" id="KW-1185">Reference proteome</keyword>
<comment type="caution">
    <text evidence="2">The sequence shown here is derived from an EMBL/GenBank/DDBJ whole genome shotgun (WGS) entry which is preliminary data.</text>
</comment>
<name>A0AB34K1R2_PRYPA</name>
<feature type="region of interest" description="Disordered" evidence="1">
    <location>
        <begin position="288"/>
        <end position="314"/>
    </location>
</feature>
<dbReference type="Proteomes" id="UP001515480">
    <property type="component" value="Unassembled WGS sequence"/>
</dbReference>
<evidence type="ECO:0000256" key="1">
    <source>
        <dbReference type="SAM" id="MobiDB-lite"/>
    </source>
</evidence>
<gene>
    <name evidence="2" type="ORF">AB1Y20_015714</name>
</gene>
<dbReference type="EMBL" id="JBGBPQ010000003">
    <property type="protein sequence ID" value="KAL1527027.1"/>
    <property type="molecule type" value="Genomic_DNA"/>
</dbReference>
<reference evidence="2 3" key="1">
    <citation type="journal article" date="2024" name="Science">
        <title>Giant polyketide synthase enzymes in the biosynthesis of giant marine polyether toxins.</title>
        <authorList>
            <person name="Fallon T.R."/>
            <person name="Shende V.V."/>
            <person name="Wierzbicki I.H."/>
            <person name="Pendleton A.L."/>
            <person name="Watervoot N.F."/>
            <person name="Auber R.P."/>
            <person name="Gonzalez D.J."/>
            <person name="Wisecaver J.H."/>
            <person name="Moore B.S."/>
        </authorList>
    </citation>
    <scope>NUCLEOTIDE SEQUENCE [LARGE SCALE GENOMIC DNA]</scope>
    <source>
        <strain evidence="2 3">12B1</strain>
    </source>
</reference>
<evidence type="ECO:0000313" key="2">
    <source>
        <dbReference type="EMBL" id="KAL1527027.1"/>
    </source>
</evidence>
<accession>A0AB34K1R2</accession>
<sequence length="338" mass="36542">MVAAVKARCAFPIESVFGPILGPVVLVLPAGPSRPEDIAHAAVSAHVRVLPIDLELGGLQHDLRRTVVQRAVIELCLMPGVVASVHIATDCRSFSPLNAHLRLRPPSDPDGRLCPSDFREYISQQNTMIELCATIATIMCTSGRGFTWENPPDLSDPSHLPCWAWPEMGEVVACLWQTSWLRALRASFDLVMLHSSMCMFGSEFRKYFSLLMPRHYHKAFVALDGRLCPRTGAHAQHVPACGLDADGLSRATLAGQYPWRLSVALLRGHARCAASACCPPQRVEMTVRTVGSSDSDGESGLPSEDGGDAPPPSVMAMSCRQLFGTVVRDAAAPPVGTR</sequence>